<dbReference type="GO" id="GO:0016705">
    <property type="term" value="F:oxidoreductase activity, acting on paired donors, with incorporation or reduction of molecular oxygen"/>
    <property type="evidence" value="ECO:0007669"/>
    <property type="project" value="InterPro"/>
</dbReference>
<feature type="binding site" description="axial binding residue" evidence="6">
    <location>
        <position position="475"/>
    </location>
    <ligand>
        <name>heme</name>
        <dbReference type="ChEBI" id="CHEBI:30413"/>
    </ligand>
    <ligandPart>
        <name>Fe</name>
        <dbReference type="ChEBI" id="CHEBI:18248"/>
    </ligandPart>
</feature>
<comment type="similarity">
    <text evidence="2 7">Belongs to the cytochrome P450 family.</text>
</comment>
<evidence type="ECO:0000256" key="5">
    <source>
        <dbReference type="ARBA" id="ARBA00023004"/>
    </source>
</evidence>
<dbReference type="CDD" id="cd11070">
    <property type="entry name" value="CYP56-like"/>
    <property type="match status" value="1"/>
</dbReference>
<dbReference type="Pfam" id="PF00067">
    <property type="entry name" value="p450"/>
    <property type="match status" value="1"/>
</dbReference>
<dbReference type="PRINTS" id="PR00385">
    <property type="entry name" value="P450"/>
</dbReference>
<comment type="caution">
    <text evidence="8">The sequence shown here is derived from an EMBL/GenBank/DDBJ whole genome shotgun (WGS) entry which is preliminary data.</text>
</comment>
<dbReference type="InterPro" id="IPR036396">
    <property type="entry name" value="Cyt_P450_sf"/>
</dbReference>
<dbReference type="InterPro" id="IPR002401">
    <property type="entry name" value="Cyt_P450_E_grp-I"/>
</dbReference>
<evidence type="ECO:0000256" key="3">
    <source>
        <dbReference type="ARBA" id="ARBA00022723"/>
    </source>
</evidence>
<comment type="cofactor">
    <cofactor evidence="1 6">
        <name>heme</name>
        <dbReference type="ChEBI" id="CHEBI:30413"/>
    </cofactor>
</comment>
<name>A0A9W4J7I2_9EURO</name>
<evidence type="ECO:0000313" key="9">
    <source>
        <dbReference type="Proteomes" id="UP001152649"/>
    </source>
</evidence>
<dbReference type="Gene3D" id="1.10.630.10">
    <property type="entry name" value="Cytochrome P450"/>
    <property type="match status" value="1"/>
</dbReference>
<dbReference type="InterPro" id="IPR050121">
    <property type="entry name" value="Cytochrome_P450_monoxygenase"/>
</dbReference>
<organism evidence="8 9">
    <name type="scientific">Penicillium salamii</name>
    <dbReference type="NCBI Taxonomy" id="1612424"/>
    <lineage>
        <taxon>Eukaryota</taxon>
        <taxon>Fungi</taxon>
        <taxon>Dikarya</taxon>
        <taxon>Ascomycota</taxon>
        <taxon>Pezizomycotina</taxon>
        <taxon>Eurotiomycetes</taxon>
        <taxon>Eurotiomycetidae</taxon>
        <taxon>Eurotiales</taxon>
        <taxon>Aspergillaceae</taxon>
        <taxon>Penicillium</taxon>
    </lineage>
</organism>
<keyword evidence="7" id="KW-0503">Monooxygenase</keyword>
<gene>
    <name evidence="8" type="ORF">PSALAMII_LOCUS5641</name>
</gene>
<reference evidence="8" key="1">
    <citation type="submission" date="2021-07" db="EMBL/GenBank/DDBJ databases">
        <authorList>
            <person name="Branca A.L. A."/>
        </authorList>
    </citation>
    <scope>NUCLEOTIDE SEQUENCE</scope>
</reference>
<dbReference type="SUPFAM" id="SSF48264">
    <property type="entry name" value="Cytochrome P450"/>
    <property type="match status" value="1"/>
</dbReference>
<evidence type="ECO:0000313" key="8">
    <source>
        <dbReference type="EMBL" id="CAG8379695.1"/>
    </source>
</evidence>
<evidence type="ECO:0008006" key="10">
    <source>
        <dbReference type="Google" id="ProtNLM"/>
    </source>
</evidence>
<dbReference type="GO" id="GO:0043386">
    <property type="term" value="P:mycotoxin biosynthetic process"/>
    <property type="evidence" value="ECO:0007669"/>
    <property type="project" value="UniProtKB-ARBA"/>
</dbReference>
<dbReference type="GO" id="GO:0005506">
    <property type="term" value="F:iron ion binding"/>
    <property type="evidence" value="ECO:0007669"/>
    <property type="project" value="InterPro"/>
</dbReference>
<keyword evidence="3 6" id="KW-0479">Metal-binding</keyword>
<evidence type="ECO:0000256" key="6">
    <source>
        <dbReference type="PIRSR" id="PIRSR602401-1"/>
    </source>
</evidence>
<keyword evidence="9" id="KW-1185">Reference proteome</keyword>
<keyword evidence="5 6" id="KW-0408">Iron</keyword>
<dbReference type="GO" id="GO:0004497">
    <property type="term" value="F:monooxygenase activity"/>
    <property type="evidence" value="ECO:0007669"/>
    <property type="project" value="UniProtKB-KW"/>
</dbReference>
<keyword evidence="6 7" id="KW-0349">Heme</keyword>
<dbReference type="PROSITE" id="PS00086">
    <property type="entry name" value="CYTOCHROME_P450"/>
    <property type="match status" value="1"/>
</dbReference>
<keyword evidence="4 7" id="KW-0560">Oxidoreductase</keyword>
<dbReference type="InterPro" id="IPR001128">
    <property type="entry name" value="Cyt_P450"/>
</dbReference>
<dbReference type="EMBL" id="CAJVPG010000222">
    <property type="protein sequence ID" value="CAG8379695.1"/>
    <property type="molecule type" value="Genomic_DNA"/>
</dbReference>
<accession>A0A9W4J7I2</accession>
<dbReference type="PRINTS" id="PR00463">
    <property type="entry name" value="EP450I"/>
</dbReference>
<dbReference type="PANTHER" id="PTHR24305">
    <property type="entry name" value="CYTOCHROME P450"/>
    <property type="match status" value="1"/>
</dbReference>
<dbReference type="InterPro" id="IPR017972">
    <property type="entry name" value="Cyt_P450_CS"/>
</dbReference>
<proteinExistence type="inferred from homology"/>
<protein>
    <recommendedName>
        <fullName evidence="10">Cytochrome P450</fullName>
    </recommendedName>
</protein>
<dbReference type="Proteomes" id="UP001152649">
    <property type="component" value="Unassembled WGS sequence"/>
</dbReference>
<dbReference type="PANTHER" id="PTHR24305:SF166">
    <property type="entry name" value="CYTOCHROME P450 12A4, MITOCHONDRIAL-RELATED"/>
    <property type="match status" value="1"/>
</dbReference>
<evidence type="ECO:0000256" key="4">
    <source>
        <dbReference type="ARBA" id="ARBA00023002"/>
    </source>
</evidence>
<dbReference type="GO" id="GO:0020037">
    <property type="term" value="F:heme binding"/>
    <property type="evidence" value="ECO:0007669"/>
    <property type="project" value="InterPro"/>
</dbReference>
<sequence length="543" mass="61344">MPFQIGTSVAIVVTAYVVFKSVTLLKNYTNARRSKFPLYVSPIPSRSIAWMILGPALRLQYKKYLPAWLFDRLDITTHGWEFHRRTEYHDKLGKAFVLVTPDECSLWVADPDLGNVILQRKKDFEQPPITAKIVGLLGPSVLTTNGEDWQRQRRIVAPNLNEKISETVWDESCLQAKAMLNYMVQHPGDQTLNGLRVIAKNVIGKAGYDTDTAWSPNEQHLPDGLSNGSGGYFHTMSLIANNIIPAALLPTWFMRLPIMPTSLQLLGVQMNRVPQYIQTMLAAEREAADEKPRDNFLSMLVRLSDQEKMSSGKFLTEQEISGNLFTFTAAGFDTTANTMGYAVILLTAYPEWQDWIREELESLDQDVTKWRYDSVYSKCPRILSVMHETLRLFPPVLHSTRCVAQTQEVADLTGTHVLTASMEVYVSHQSIHKDHSIWGDDVLEFKPSRWIDSAGQIITPAKGTFIPWSSGPRICPGVKMAQVEFVATFATLFRSAKCEPLPTELEGVEASRKNICDAMADSIVKLTLQVREPKRVRLQWIPL</sequence>
<evidence type="ECO:0000256" key="2">
    <source>
        <dbReference type="ARBA" id="ARBA00010617"/>
    </source>
</evidence>
<evidence type="ECO:0000256" key="7">
    <source>
        <dbReference type="RuleBase" id="RU000461"/>
    </source>
</evidence>
<evidence type="ECO:0000256" key="1">
    <source>
        <dbReference type="ARBA" id="ARBA00001971"/>
    </source>
</evidence>
<dbReference type="AlphaFoldDB" id="A0A9W4J7I2"/>
<dbReference type="OrthoDB" id="1470350at2759"/>